<comment type="function">
    <text evidence="5">Catalyzes the oxidation of either pyridoxine 5'-phosphate (PNP) or pyridoxamine 5'-phosphate (PMP) into pyridoxal 5'-phosphate (PLP).</text>
</comment>
<dbReference type="HAMAP" id="MF_01629">
    <property type="entry name" value="PdxH"/>
    <property type="match status" value="1"/>
</dbReference>
<feature type="binding site" evidence="5">
    <location>
        <position position="113"/>
    </location>
    <ligand>
        <name>FMN</name>
        <dbReference type="ChEBI" id="CHEBI:58210"/>
    </ligand>
</feature>
<keyword evidence="5" id="KW-0664">Pyridoxine biosynthesis</keyword>
<protein>
    <recommendedName>
        <fullName evidence="5">Pyridoxine/pyridoxamine 5'-phosphate oxidase</fullName>
        <ecNumber evidence="5">1.4.3.5</ecNumber>
    </recommendedName>
    <alternativeName>
        <fullName evidence="5">PNP/PMP oxidase</fullName>
        <shortName evidence="5">PNPOx</shortName>
    </alternativeName>
    <alternativeName>
        <fullName evidence="5">Pyridoxal 5'-phosphate synthase</fullName>
    </alternativeName>
</protein>
<evidence type="ECO:0000256" key="1">
    <source>
        <dbReference type="ARBA" id="ARBA00007301"/>
    </source>
</evidence>
<comment type="cofactor">
    <cofactor evidence="5">
        <name>FMN</name>
        <dbReference type="ChEBI" id="CHEBI:58210"/>
    </cofactor>
    <text evidence="5">Binds 1 FMN per subunit.</text>
</comment>
<name>A0ABP9BDW1_9PSEU</name>
<dbReference type="PIRSF" id="PIRSF000190">
    <property type="entry name" value="Pyd_amn-ph_oxd"/>
    <property type="match status" value="1"/>
</dbReference>
<dbReference type="InterPro" id="IPR019576">
    <property type="entry name" value="Pyridoxamine_oxidase_dimer_C"/>
</dbReference>
<comment type="catalytic activity">
    <reaction evidence="5">
        <text>pyridoxamine 5'-phosphate + O2 + H2O = pyridoxal 5'-phosphate + H2O2 + NH4(+)</text>
        <dbReference type="Rhea" id="RHEA:15817"/>
        <dbReference type="ChEBI" id="CHEBI:15377"/>
        <dbReference type="ChEBI" id="CHEBI:15379"/>
        <dbReference type="ChEBI" id="CHEBI:16240"/>
        <dbReference type="ChEBI" id="CHEBI:28938"/>
        <dbReference type="ChEBI" id="CHEBI:58451"/>
        <dbReference type="ChEBI" id="CHEBI:597326"/>
        <dbReference type="EC" id="1.4.3.5"/>
    </reaction>
</comment>
<sequence length="221" mass="24958">MRRVTQQPHAGLSGMREDYRSATLDVADVAPTWHEQLLAWIGAAREAGLPDANAMVLATGDEEHRLTTRTVLAKDVDAHGVTFFTNYTSEKSHQLRQTRQASATFPWIALQRQATVIGTVELLSREETAAYWRTRPRGSQLGAWASPQSAVVRDRAALDELLATVTERFADVEEIPAPAHWGGWRLAPTHVEFWQGRTDRLHDRIRFRRTETGWVVERLAP</sequence>
<dbReference type="NCBIfam" id="NF004231">
    <property type="entry name" value="PRK05679.1"/>
    <property type="match status" value="1"/>
</dbReference>
<dbReference type="Proteomes" id="UP001500928">
    <property type="component" value="Unassembled WGS sequence"/>
</dbReference>
<evidence type="ECO:0000256" key="4">
    <source>
        <dbReference type="ARBA" id="ARBA00023002"/>
    </source>
</evidence>
<gene>
    <name evidence="5 8" type="primary">pdxH</name>
    <name evidence="8" type="ORF">GCM10023200_31240</name>
</gene>
<dbReference type="PROSITE" id="PS01064">
    <property type="entry name" value="PYRIDOX_OXIDASE"/>
    <property type="match status" value="1"/>
</dbReference>
<dbReference type="Gene3D" id="2.30.110.10">
    <property type="entry name" value="Electron Transport, Fmn-binding Protein, Chain A"/>
    <property type="match status" value="1"/>
</dbReference>
<evidence type="ECO:0000259" key="7">
    <source>
        <dbReference type="Pfam" id="PF10590"/>
    </source>
</evidence>
<feature type="binding site" evidence="5">
    <location>
        <begin position="200"/>
        <end position="202"/>
    </location>
    <ligand>
        <name>substrate</name>
    </ligand>
</feature>
<dbReference type="InterPro" id="IPR011576">
    <property type="entry name" value="Pyridox_Oxase_N"/>
</dbReference>
<comment type="caution">
    <text evidence="8">The sequence shown here is derived from an EMBL/GenBank/DDBJ whole genome shotgun (WGS) entry which is preliminary data.</text>
</comment>
<keyword evidence="3 5" id="KW-0288">FMN</keyword>
<evidence type="ECO:0000256" key="5">
    <source>
        <dbReference type="HAMAP-Rule" id="MF_01629"/>
    </source>
</evidence>
<comment type="caution">
    <text evidence="5">Lacks conserved residue(s) required for the propagation of feature annotation.</text>
</comment>
<comment type="pathway">
    <text evidence="5">Cofactor metabolism; pyridoxal 5'-phosphate salvage; pyridoxal 5'-phosphate from pyridoxine 5'-phosphate: step 1/1.</text>
</comment>
<dbReference type="Pfam" id="PF10590">
    <property type="entry name" value="PNP_phzG_C"/>
    <property type="match status" value="1"/>
</dbReference>
<feature type="binding site" evidence="5">
    <location>
        <begin position="148"/>
        <end position="149"/>
    </location>
    <ligand>
        <name>FMN</name>
        <dbReference type="ChEBI" id="CHEBI:58210"/>
    </ligand>
</feature>
<feature type="binding site" evidence="5">
    <location>
        <begin position="84"/>
        <end position="85"/>
    </location>
    <ligand>
        <name>FMN</name>
        <dbReference type="ChEBI" id="CHEBI:58210"/>
    </ligand>
</feature>
<feature type="binding site" evidence="5">
    <location>
        <position position="204"/>
    </location>
    <ligand>
        <name>FMN</name>
        <dbReference type="ChEBI" id="CHEBI:58210"/>
    </ligand>
</feature>
<dbReference type="NCBIfam" id="TIGR00558">
    <property type="entry name" value="pdxH"/>
    <property type="match status" value="1"/>
</dbReference>
<dbReference type="EMBL" id="BAABHO010000023">
    <property type="protein sequence ID" value="GAA4793208.1"/>
    <property type="molecule type" value="Genomic_DNA"/>
</dbReference>
<dbReference type="Pfam" id="PF01243">
    <property type="entry name" value="PNPOx_N"/>
    <property type="match status" value="1"/>
</dbReference>
<feature type="domain" description="Pyridoxamine 5'-phosphate oxidase N-terminal" evidence="6">
    <location>
        <begin position="46"/>
        <end position="158"/>
    </location>
</feature>
<feature type="binding site" evidence="5">
    <location>
        <position position="74"/>
    </location>
    <ligand>
        <name>substrate</name>
    </ligand>
</feature>
<evidence type="ECO:0000313" key="9">
    <source>
        <dbReference type="Proteomes" id="UP001500928"/>
    </source>
</evidence>
<feature type="binding site" evidence="5">
    <location>
        <position position="91"/>
    </location>
    <ligand>
        <name>FMN</name>
        <dbReference type="ChEBI" id="CHEBI:58210"/>
    </ligand>
</feature>
<comment type="catalytic activity">
    <reaction evidence="5">
        <text>pyridoxine 5'-phosphate + O2 = pyridoxal 5'-phosphate + H2O2</text>
        <dbReference type="Rhea" id="RHEA:15149"/>
        <dbReference type="ChEBI" id="CHEBI:15379"/>
        <dbReference type="ChEBI" id="CHEBI:16240"/>
        <dbReference type="ChEBI" id="CHEBI:58589"/>
        <dbReference type="ChEBI" id="CHEBI:597326"/>
        <dbReference type="EC" id="1.4.3.5"/>
    </reaction>
</comment>
<feature type="binding site" evidence="5">
    <location>
        <position position="131"/>
    </location>
    <ligand>
        <name>substrate</name>
    </ligand>
</feature>
<keyword evidence="2 5" id="KW-0285">Flavoprotein</keyword>
<evidence type="ECO:0000259" key="6">
    <source>
        <dbReference type="Pfam" id="PF01243"/>
    </source>
</evidence>
<dbReference type="RefSeq" id="WP_425550069.1">
    <property type="nucleotide sequence ID" value="NZ_BAABHO010000023.1"/>
</dbReference>
<reference evidence="9" key="1">
    <citation type="journal article" date="2019" name="Int. J. Syst. Evol. Microbiol.">
        <title>The Global Catalogue of Microorganisms (GCM) 10K type strain sequencing project: providing services to taxonomists for standard genome sequencing and annotation.</title>
        <authorList>
            <consortium name="The Broad Institute Genomics Platform"/>
            <consortium name="The Broad Institute Genome Sequencing Center for Infectious Disease"/>
            <person name="Wu L."/>
            <person name="Ma J."/>
        </authorList>
    </citation>
    <scope>NUCLEOTIDE SEQUENCE [LARGE SCALE GENOMIC DNA]</scope>
    <source>
        <strain evidence="9">JCM 17979</strain>
    </source>
</reference>
<dbReference type="PANTHER" id="PTHR10851">
    <property type="entry name" value="PYRIDOXINE-5-PHOSPHATE OXIDASE"/>
    <property type="match status" value="1"/>
</dbReference>
<feature type="binding site" evidence="5">
    <location>
        <position position="135"/>
    </location>
    <ligand>
        <name>substrate</name>
    </ligand>
</feature>
<dbReference type="PANTHER" id="PTHR10851:SF0">
    <property type="entry name" value="PYRIDOXINE-5'-PHOSPHATE OXIDASE"/>
    <property type="match status" value="1"/>
</dbReference>
<organism evidence="8 9">
    <name type="scientific">Actinomycetospora chlora</name>
    <dbReference type="NCBI Taxonomy" id="663608"/>
    <lineage>
        <taxon>Bacteria</taxon>
        <taxon>Bacillati</taxon>
        <taxon>Actinomycetota</taxon>
        <taxon>Actinomycetes</taxon>
        <taxon>Pseudonocardiales</taxon>
        <taxon>Pseudonocardiaceae</taxon>
        <taxon>Actinomycetospora</taxon>
    </lineage>
</organism>
<dbReference type="EC" id="1.4.3.5" evidence="5"/>
<feature type="binding site" evidence="5">
    <location>
        <position position="194"/>
    </location>
    <ligand>
        <name>FMN</name>
        <dbReference type="ChEBI" id="CHEBI:58210"/>
    </ligand>
</feature>
<evidence type="ECO:0000313" key="8">
    <source>
        <dbReference type="EMBL" id="GAA4793208.1"/>
    </source>
</evidence>
<evidence type="ECO:0000256" key="2">
    <source>
        <dbReference type="ARBA" id="ARBA00022630"/>
    </source>
</evidence>
<dbReference type="SUPFAM" id="SSF50475">
    <property type="entry name" value="FMN-binding split barrel"/>
    <property type="match status" value="1"/>
</dbReference>
<comment type="pathway">
    <text evidence="5">Cofactor metabolism; pyridoxal 5'-phosphate salvage; pyridoxal 5'-phosphate from pyridoxamine 5'-phosphate: step 1/1.</text>
</comment>
<feature type="binding site" evidence="5">
    <location>
        <position position="139"/>
    </location>
    <ligand>
        <name>substrate</name>
    </ligand>
</feature>
<comment type="similarity">
    <text evidence="1 5">Belongs to the pyridoxamine 5'-phosphate oxidase family.</text>
</comment>
<comment type="subunit">
    <text evidence="5">Homodimer.</text>
</comment>
<keyword evidence="9" id="KW-1185">Reference proteome</keyword>
<dbReference type="InterPro" id="IPR000659">
    <property type="entry name" value="Pyridox_Oxase"/>
</dbReference>
<feature type="binding site" evidence="5">
    <location>
        <begin position="69"/>
        <end position="74"/>
    </location>
    <ligand>
        <name>FMN</name>
        <dbReference type="ChEBI" id="CHEBI:58210"/>
    </ligand>
</feature>
<keyword evidence="4 5" id="KW-0560">Oxidoreductase</keyword>
<dbReference type="InterPro" id="IPR012349">
    <property type="entry name" value="Split_barrel_FMN-bd"/>
</dbReference>
<dbReference type="InterPro" id="IPR019740">
    <property type="entry name" value="Pyridox_Oxase_CS"/>
</dbReference>
<evidence type="ECO:0000256" key="3">
    <source>
        <dbReference type="ARBA" id="ARBA00022643"/>
    </source>
</evidence>
<feature type="domain" description="Pyridoxine 5'-phosphate oxidase dimerisation C-terminal" evidence="7">
    <location>
        <begin position="181"/>
        <end position="221"/>
    </location>
</feature>
<proteinExistence type="inferred from homology"/>
<accession>A0ABP9BDW1</accession>